<dbReference type="PRINTS" id="PR00093">
    <property type="entry name" value="URICASE"/>
</dbReference>
<evidence type="ECO:0000256" key="1">
    <source>
        <dbReference type="ARBA" id="ARBA00004831"/>
    </source>
</evidence>
<dbReference type="UniPathway" id="UPA00394">
    <property type="reaction ID" value="UER00650"/>
</dbReference>
<comment type="catalytic activity">
    <reaction evidence="5 7">
        <text>urate + O2 + H2O = 5-hydroxyisourate + H2O2</text>
        <dbReference type="Rhea" id="RHEA:21368"/>
        <dbReference type="ChEBI" id="CHEBI:15377"/>
        <dbReference type="ChEBI" id="CHEBI:15379"/>
        <dbReference type="ChEBI" id="CHEBI:16240"/>
        <dbReference type="ChEBI" id="CHEBI:17775"/>
        <dbReference type="ChEBI" id="CHEBI:18072"/>
        <dbReference type="EC" id="1.7.3.3"/>
    </reaction>
</comment>
<feature type="binding site" evidence="6">
    <location>
        <position position="38"/>
    </location>
    <ligand>
        <name>O2</name>
        <dbReference type="ChEBI" id="CHEBI:15379"/>
    </ligand>
</feature>
<feature type="binding site" evidence="6">
    <location>
        <position position="134"/>
    </location>
    <ligand>
        <name>urate</name>
        <dbReference type="ChEBI" id="CHEBI:17775"/>
    </ligand>
</feature>
<evidence type="ECO:0000256" key="3">
    <source>
        <dbReference type="ARBA" id="ARBA00022631"/>
    </source>
</evidence>
<dbReference type="PANTHER" id="PTHR42874:SF1">
    <property type="entry name" value="URICASE"/>
    <property type="match status" value="1"/>
</dbReference>
<feature type="binding site" evidence="6">
    <location>
        <position position="38"/>
    </location>
    <ligand>
        <name>urate</name>
        <dbReference type="ChEBI" id="CHEBI:17775"/>
    </ligand>
</feature>
<accession>A0A840VW16</accession>
<sequence length="282" mass="30913">MDRTDDQHRLTDLTVHVALSGAFEGAYRSGENTTLLPTDSQKNAVYALAAERGPEPVEEFGLALGRHFLAGNPEVECAQVHLVQHAWNRLGERHSFTAAESARRTATVSATRSGASVCAGIDGLMLLNTTGSEFRGFRRDRYTTLPEASDRILASRVRARWVRRSLDGTDWDDEYATARESMTSAFVDTYSTSLQQTLLVMGERVLTDCPDIARVHLSLSNVHHLPALSLYGLQGVVEEKAQRVYVASAQPHGVIEGTVTRNDTDGMAASDPAWTAAEGWPW</sequence>
<feature type="binding site" evidence="6">
    <location>
        <position position="151"/>
    </location>
    <ligand>
        <name>urate</name>
        <dbReference type="ChEBI" id="CHEBI:17775"/>
    </ligand>
</feature>
<evidence type="ECO:0000256" key="7">
    <source>
        <dbReference type="RuleBase" id="RU004455"/>
    </source>
</evidence>
<dbReference type="GO" id="GO:0006144">
    <property type="term" value="P:purine nucleobase metabolic process"/>
    <property type="evidence" value="ECO:0007669"/>
    <property type="project" value="UniProtKB-KW"/>
</dbReference>
<organism evidence="8 9">
    <name type="scientific">Micromonospora parathelypteridis</name>
    <dbReference type="NCBI Taxonomy" id="1839617"/>
    <lineage>
        <taxon>Bacteria</taxon>
        <taxon>Bacillati</taxon>
        <taxon>Actinomycetota</taxon>
        <taxon>Actinomycetes</taxon>
        <taxon>Micromonosporales</taxon>
        <taxon>Micromonosporaceae</taxon>
        <taxon>Micromonospora</taxon>
    </lineage>
</organism>
<feature type="binding site" evidence="6">
    <location>
        <position position="221"/>
    </location>
    <ligand>
        <name>O2</name>
        <dbReference type="ChEBI" id="CHEBI:15379"/>
    </ligand>
</feature>
<feature type="binding site" evidence="6">
    <location>
        <position position="39"/>
    </location>
    <ligand>
        <name>5-hydroxyisourate</name>
        <dbReference type="ChEBI" id="CHEBI:18072"/>
    </ligand>
</feature>
<dbReference type="AlphaFoldDB" id="A0A840VW16"/>
<dbReference type="GO" id="GO:0004846">
    <property type="term" value="F:urate oxidase activity"/>
    <property type="evidence" value="ECO:0007669"/>
    <property type="project" value="UniProtKB-EC"/>
</dbReference>
<feature type="binding site" evidence="6">
    <location>
        <position position="195"/>
    </location>
    <ligand>
        <name>urate</name>
        <dbReference type="ChEBI" id="CHEBI:17775"/>
    </ligand>
</feature>
<evidence type="ECO:0000256" key="2">
    <source>
        <dbReference type="ARBA" id="ARBA00009760"/>
    </source>
</evidence>
<protein>
    <recommendedName>
        <fullName evidence="5 7">Uricase</fullName>
        <ecNumber evidence="5 7">1.7.3.3</ecNumber>
    </recommendedName>
    <alternativeName>
        <fullName evidence="5">Urate oxidase</fullName>
    </alternativeName>
</protein>
<comment type="function">
    <text evidence="5 7">Catalyzes the oxidation of uric acid to 5-hydroxyisourate, which is further processed to form (S)-allantoin.</text>
</comment>
<proteinExistence type="inferred from homology"/>
<comment type="similarity">
    <text evidence="2 5 7">Belongs to the uricase family.</text>
</comment>
<name>A0A840VW16_9ACTN</name>
<dbReference type="NCBIfam" id="TIGR03383">
    <property type="entry name" value="urate_oxi"/>
    <property type="match status" value="1"/>
</dbReference>
<dbReference type="EC" id="1.7.3.3" evidence="5 7"/>
<keyword evidence="3 5" id="KW-0659">Purine metabolism</keyword>
<feature type="binding site" evidence="6">
    <location>
        <position position="151"/>
    </location>
    <ligand>
        <name>5-hydroxyisourate</name>
        <dbReference type="ChEBI" id="CHEBI:18072"/>
    </ligand>
</feature>
<reference evidence="8 9" key="1">
    <citation type="submission" date="2020-08" db="EMBL/GenBank/DDBJ databases">
        <title>Sequencing the genomes of 1000 actinobacteria strains.</title>
        <authorList>
            <person name="Klenk H.-P."/>
        </authorList>
    </citation>
    <scope>NUCLEOTIDE SEQUENCE [LARGE SCALE GENOMIC DNA]</scope>
    <source>
        <strain evidence="8 9">DSM 103125</strain>
    </source>
</reference>
<dbReference type="Gene3D" id="3.10.270.10">
    <property type="entry name" value="Urate Oxidase"/>
    <property type="match status" value="1"/>
</dbReference>
<dbReference type="Pfam" id="PF01014">
    <property type="entry name" value="Uricase"/>
    <property type="match status" value="2"/>
</dbReference>
<keyword evidence="9" id="KW-1185">Reference proteome</keyword>
<dbReference type="InterPro" id="IPR002042">
    <property type="entry name" value="Uricase"/>
</dbReference>
<gene>
    <name evidence="8" type="ORF">HNR20_005322</name>
</gene>
<evidence type="ECO:0000256" key="5">
    <source>
        <dbReference type="PIRNR" id="PIRNR000241"/>
    </source>
</evidence>
<evidence type="ECO:0000313" key="8">
    <source>
        <dbReference type="EMBL" id="MBB5480817.1"/>
    </source>
</evidence>
<feature type="binding site" evidence="6">
    <location>
        <position position="39"/>
    </location>
    <ligand>
        <name>urate</name>
        <dbReference type="ChEBI" id="CHEBI:17775"/>
    </ligand>
</feature>
<dbReference type="GO" id="GO:0019628">
    <property type="term" value="P:urate catabolic process"/>
    <property type="evidence" value="ECO:0007669"/>
    <property type="project" value="UniProtKB-UniPathway"/>
</dbReference>
<feature type="binding site" evidence="6">
    <location>
        <position position="195"/>
    </location>
    <ligand>
        <name>5-hydroxyisourate</name>
        <dbReference type="ChEBI" id="CHEBI:18072"/>
    </ligand>
</feature>
<evidence type="ECO:0000256" key="6">
    <source>
        <dbReference type="PIRSR" id="PIRSR000241-2"/>
    </source>
</evidence>
<feature type="binding site" evidence="6">
    <location>
        <position position="38"/>
    </location>
    <ligand>
        <name>5-hydroxyisourate</name>
        <dbReference type="ChEBI" id="CHEBI:18072"/>
    </ligand>
</feature>
<feature type="binding site" evidence="6">
    <location>
        <position position="221"/>
    </location>
    <ligand>
        <name>urate</name>
        <dbReference type="ChEBI" id="CHEBI:17775"/>
    </ligand>
</feature>
<evidence type="ECO:0000313" key="9">
    <source>
        <dbReference type="Proteomes" id="UP000586947"/>
    </source>
</evidence>
<comment type="caution">
    <text evidence="8">The sequence shown here is derived from an EMBL/GenBank/DDBJ whole genome shotgun (WGS) entry which is preliminary data.</text>
</comment>
<keyword evidence="4 5" id="KW-0560">Oxidoreductase</keyword>
<comment type="pathway">
    <text evidence="1 5">Purine metabolism; urate degradation; (S)-allantoin from urate: step 1/3.</text>
</comment>
<feature type="binding site" evidence="6">
    <location>
        <position position="134"/>
    </location>
    <ligand>
        <name>5-hydroxyisourate</name>
        <dbReference type="ChEBI" id="CHEBI:18072"/>
    </ligand>
</feature>
<dbReference type="PIRSF" id="PIRSF000241">
    <property type="entry name" value="Urate_oxidase"/>
    <property type="match status" value="1"/>
</dbReference>
<dbReference type="SUPFAM" id="SSF55620">
    <property type="entry name" value="Tetrahydrobiopterin biosynthesis enzymes-like"/>
    <property type="match status" value="2"/>
</dbReference>
<dbReference type="Proteomes" id="UP000586947">
    <property type="component" value="Unassembled WGS sequence"/>
</dbReference>
<dbReference type="PANTHER" id="PTHR42874">
    <property type="entry name" value="URICASE"/>
    <property type="match status" value="1"/>
</dbReference>
<evidence type="ECO:0000256" key="4">
    <source>
        <dbReference type="ARBA" id="ARBA00023002"/>
    </source>
</evidence>
<dbReference type="EMBL" id="JACHDP010000001">
    <property type="protein sequence ID" value="MBB5480817.1"/>
    <property type="molecule type" value="Genomic_DNA"/>
</dbReference>
<feature type="binding site" evidence="6">
    <location>
        <position position="221"/>
    </location>
    <ligand>
        <name>5-hydroxyisourate</name>
        <dbReference type="ChEBI" id="CHEBI:18072"/>
    </ligand>
</feature>